<dbReference type="SUPFAM" id="SSF51735">
    <property type="entry name" value="NAD(P)-binding Rossmann-fold domains"/>
    <property type="match status" value="1"/>
</dbReference>
<organism evidence="3 4">
    <name type="scientific">Sorlinia euscelidii</name>
    <dbReference type="NCBI Taxonomy" id="3081148"/>
    <lineage>
        <taxon>Bacteria</taxon>
        <taxon>Pseudomonadati</taxon>
        <taxon>Pseudomonadota</taxon>
        <taxon>Alphaproteobacteria</taxon>
        <taxon>Acetobacterales</taxon>
        <taxon>Acetobacteraceae</taxon>
        <taxon>Sorlinia</taxon>
    </lineage>
</organism>
<evidence type="ECO:0000256" key="1">
    <source>
        <dbReference type="ARBA" id="ARBA00006484"/>
    </source>
</evidence>
<dbReference type="InterPro" id="IPR002347">
    <property type="entry name" value="SDR_fam"/>
</dbReference>
<keyword evidence="4" id="KW-1185">Reference proteome</keyword>
<dbReference type="InterPro" id="IPR036291">
    <property type="entry name" value="NAD(P)-bd_dom_sf"/>
</dbReference>
<dbReference type="PROSITE" id="PS00061">
    <property type="entry name" value="ADH_SHORT"/>
    <property type="match status" value="1"/>
</dbReference>
<evidence type="ECO:0000256" key="2">
    <source>
        <dbReference type="ARBA" id="ARBA00023002"/>
    </source>
</evidence>
<dbReference type="EMBL" id="JAWJZY010000003">
    <property type="protein sequence ID" value="MEE8658984.1"/>
    <property type="molecule type" value="Genomic_DNA"/>
</dbReference>
<dbReference type="Gene3D" id="3.40.50.720">
    <property type="entry name" value="NAD(P)-binding Rossmann-like Domain"/>
    <property type="match status" value="1"/>
</dbReference>
<evidence type="ECO:0000313" key="3">
    <source>
        <dbReference type="EMBL" id="MEE8658984.1"/>
    </source>
</evidence>
<dbReference type="PRINTS" id="PR00081">
    <property type="entry name" value="GDHRDH"/>
</dbReference>
<accession>A0ABU7U290</accession>
<keyword evidence="2" id="KW-0560">Oxidoreductase</keyword>
<dbReference type="PRINTS" id="PR00080">
    <property type="entry name" value="SDRFAMILY"/>
</dbReference>
<gene>
    <name evidence="3" type="ORF">DOFOFD_08165</name>
</gene>
<comment type="similarity">
    <text evidence="1">Belongs to the short-chain dehydrogenases/reductases (SDR) family.</text>
</comment>
<proteinExistence type="inferred from homology"/>
<reference evidence="3 4" key="1">
    <citation type="submission" date="2023-10" db="EMBL/GenBank/DDBJ databases">
        <title>Sorlinia euscelidii gen. nov., sp. nov., an acetic acid bacteria isolated from the gut of Euscelidius variegatus emitter.</title>
        <authorList>
            <person name="Michoud G."/>
            <person name="Marasco R."/>
            <person name="Seferji K."/>
            <person name="Gonella E."/>
            <person name="Garuglieri E."/>
            <person name="Alma A."/>
            <person name="Mapelli F."/>
            <person name="Borin S."/>
            <person name="Daffonchio D."/>
            <person name="Crotti E."/>
        </authorList>
    </citation>
    <scope>NUCLEOTIDE SEQUENCE [LARGE SCALE GENOMIC DNA]</scope>
    <source>
        <strain evidence="3 4">EV16P</strain>
    </source>
</reference>
<dbReference type="PANTHER" id="PTHR42760">
    <property type="entry name" value="SHORT-CHAIN DEHYDROGENASES/REDUCTASES FAMILY MEMBER"/>
    <property type="match status" value="1"/>
</dbReference>
<name>A0ABU7U290_9PROT</name>
<dbReference type="Pfam" id="PF13561">
    <property type="entry name" value="adh_short_C2"/>
    <property type="match status" value="1"/>
</dbReference>
<dbReference type="Proteomes" id="UP001312908">
    <property type="component" value="Unassembled WGS sequence"/>
</dbReference>
<sequence length="257" mass="27622">MYAEKYRLDGKVALITGGAQNIGLASATALAEMGARVILGDINLDHGRKAAEGLRQKSFDARCVKLDVTSFNSVRACVNDIMSIEGRIDILVASAGICISEVHAEDMSEDQWLKQIDINLNGVYRTCQTVGKVMIAQNSGVIIAIGSMSGQIVNRPQGQCAYNASKAGVHHYVKSIAAEWAKYNIRANVIAPTYIETELTRFGMEKPELYDSWIADTPMGRVGQPEEIGSVVSFLASDAASLMTGAVVNVDGGFTAW</sequence>
<comment type="caution">
    <text evidence="3">The sequence shown here is derived from an EMBL/GenBank/DDBJ whole genome shotgun (WGS) entry which is preliminary data.</text>
</comment>
<dbReference type="PANTHER" id="PTHR42760:SF115">
    <property type="entry name" value="3-OXOACYL-[ACYL-CARRIER-PROTEIN] REDUCTASE FABG"/>
    <property type="match status" value="1"/>
</dbReference>
<protein>
    <submittedName>
        <fullName evidence="3">Galactitol 2-dehydrogenase</fullName>
    </submittedName>
</protein>
<evidence type="ECO:0000313" key="4">
    <source>
        <dbReference type="Proteomes" id="UP001312908"/>
    </source>
</evidence>
<dbReference type="RefSeq" id="WP_394819859.1">
    <property type="nucleotide sequence ID" value="NZ_JAWJZY010000003.1"/>
</dbReference>
<dbReference type="InterPro" id="IPR020904">
    <property type="entry name" value="Sc_DH/Rdtase_CS"/>
</dbReference>